<dbReference type="Pfam" id="PF21307">
    <property type="entry name" value="Glyco_hydro_95_C"/>
    <property type="match status" value="1"/>
</dbReference>
<dbReference type="GO" id="GO:0004560">
    <property type="term" value="F:alpha-L-fucosidase activity"/>
    <property type="evidence" value="ECO:0007669"/>
    <property type="project" value="InterPro"/>
</dbReference>
<dbReference type="Pfam" id="PF14498">
    <property type="entry name" value="Glyco_hyd_65N_2"/>
    <property type="match status" value="1"/>
</dbReference>
<evidence type="ECO:0000313" key="5">
    <source>
        <dbReference type="Proteomes" id="UP000190626"/>
    </source>
</evidence>
<dbReference type="GO" id="GO:0005975">
    <property type="term" value="P:carbohydrate metabolic process"/>
    <property type="evidence" value="ECO:0007669"/>
    <property type="project" value="InterPro"/>
</dbReference>
<feature type="domain" description="Glycosyl hydrolase family 95 catalytic" evidence="3">
    <location>
        <begin position="266"/>
        <end position="673"/>
    </location>
</feature>
<evidence type="ECO:0000259" key="1">
    <source>
        <dbReference type="Pfam" id="PF14498"/>
    </source>
</evidence>
<feature type="domain" description="Alpha fucosidase A-like C-terminal" evidence="2">
    <location>
        <begin position="675"/>
        <end position="767"/>
    </location>
</feature>
<organism evidence="4 5">
    <name type="scientific">Paenibacillus ferrarius</name>
    <dbReference type="NCBI Taxonomy" id="1469647"/>
    <lineage>
        <taxon>Bacteria</taxon>
        <taxon>Bacillati</taxon>
        <taxon>Bacillota</taxon>
        <taxon>Bacilli</taxon>
        <taxon>Bacillales</taxon>
        <taxon>Paenibacillaceae</taxon>
        <taxon>Paenibacillus</taxon>
    </lineage>
</organism>
<reference evidence="5" key="1">
    <citation type="submission" date="2016-07" db="EMBL/GenBank/DDBJ databases">
        <authorList>
            <person name="Florea S."/>
            <person name="Webb J.S."/>
            <person name="Jaromczyk J."/>
            <person name="Schardl C.L."/>
        </authorList>
    </citation>
    <scope>NUCLEOTIDE SEQUENCE [LARGE SCALE GENOMIC DNA]</scope>
    <source>
        <strain evidence="5">CY1</strain>
    </source>
</reference>
<dbReference type="Pfam" id="PF22124">
    <property type="entry name" value="Glyco_hydro_95_cat"/>
    <property type="match status" value="1"/>
</dbReference>
<keyword evidence="5" id="KW-1185">Reference proteome</keyword>
<dbReference type="SUPFAM" id="SSF48208">
    <property type="entry name" value="Six-hairpin glycosidases"/>
    <property type="match status" value="1"/>
</dbReference>
<evidence type="ECO:0000313" key="4">
    <source>
        <dbReference type="EMBL" id="OPH53337.1"/>
    </source>
</evidence>
<dbReference type="RefSeq" id="WP_079415348.1">
    <property type="nucleotide sequence ID" value="NZ_MBTG01000023.1"/>
</dbReference>
<dbReference type="Proteomes" id="UP000190626">
    <property type="component" value="Unassembled WGS sequence"/>
</dbReference>
<protein>
    <submittedName>
        <fullName evidence="4">Alpha-L-fucosidase</fullName>
    </submittedName>
</protein>
<accession>A0A1V4HGM2</accession>
<feature type="domain" description="Glycosyl hydrolase family 95 N-terminal" evidence="1">
    <location>
        <begin position="14"/>
        <end position="247"/>
    </location>
</feature>
<dbReference type="InterPro" id="IPR012341">
    <property type="entry name" value="6hp_glycosidase-like_sf"/>
</dbReference>
<dbReference type="InterPro" id="IPR049053">
    <property type="entry name" value="AFCA-like_C"/>
</dbReference>
<dbReference type="PIRSF" id="PIRSF007663">
    <property type="entry name" value="UCP007663"/>
    <property type="match status" value="1"/>
</dbReference>
<dbReference type="OrthoDB" id="9802600at2"/>
<dbReference type="InterPro" id="IPR054363">
    <property type="entry name" value="GH95_cat"/>
</dbReference>
<dbReference type="InterPro" id="IPR008928">
    <property type="entry name" value="6-hairpin_glycosidase_sf"/>
</dbReference>
<gene>
    <name evidence="4" type="ORF">BC351_05530</name>
</gene>
<evidence type="ECO:0000259" key="2">
    <source>
        <dbReference type="Pfam" id="PF21307"/>
    </source>
</evidence>
<dbReference type="Gene3D" id="1.50.10.10">
    <property type="match status" value="1"/>
</dbReference>
<comment type="caution">
    <text evidence="4">The sequence shown here is derived from an EMBL/GenBank/DDBJ whole genome shotgun (WGS) entry which is preliminary data.</text>
</comment>
<dbReference type="PANTHER" id="PTHR31084">
    <property type="entry name" value="ALPHA-L-FUCOSIDASE 2"/>
    <property type="match status" value="1"/>
</dbReference>
<dbReference type="FunFam" id="1.50.10.10:FF:000028">
    <property type="entry name" value="Alpha-L-fucosidase 2"/>
    <property type="match status" value="1"/>
</dbReference>
<name>A0A1V4HGM2_9BACL</name>
<proteinExistence type="predicted"/>
<dbReference type="EMBL" id="MBTG01000023">
    <property type="protein sequence ID" value="OPH53337.1"/>
    <property type="molecule type" value="Genomic_DNA"/>
</dbReference>
<sequence length="769" mass="85186">MGNHNSEETQHLKLWYRQPASQWSDALPIGNGRLGGMIFGSVAEEKIQLNEDSIWYGGPKEGENPDAPQYLPEIRKLLFDGDVQKATYLARMSLFSSPKYYNPYQPLGEMKLFFSDLQGEVHSYHRELDLQTGVARTTFKVGDTSYSRELFTSYPDQVMSIHLTCSKPGGLTFSVNLNRRPFEGESYALSTDSVVMNGECGKDGVTFSGILKATAADGVIQTIGDFISVEGASEVTLLFAANSSFREPDPKAASLLQLQKASAYTYSELKQRHIEDYCSLYQRVQFGLSSSVEAAASIPTDELLKAVEGGSQEHGRMLTELYFQYGRYLTIASSRPGSLPSNLQGIWNESFTPPWESKYTININTQMNYWPVEVCGLSECHEPLFELIDRMRIKGRITARTLYGCGGFVAHHNTNIWAETRPEGILPTSVIWPMGAAWLSLHVWEHYAYTKDEDFLRERAYPILKEAAEFFVDYLTEAPDGTWVTGPSISPENSFLLPNGGKGALCMGPSMDTQIVHALFEACIQSSQLLQCDADFRDQLSERMGKLPQPQVGANGQLMEWREDYEEVDPGHRHISHLFALHPGNQIDLHATPKLAEAAKLTLRRRLDNGGGHTGWSCAWIINMFARLGDGDSAFAYVMNLFEKSTYVNLFDAHPPFQIDGNFGATAGIAEMLLQSHMGELNLLPALPSVWETGYIKGLRARGGYEVDLAWNKGQLTEAAIHAAGDGICTVRTQSPVVVMVDGQEIASSGGGLLTSFKVQSGKIYQVVG</sequence>
<dbReference type="AlphaFoldDB" id="A0A1V4HGM2"/>
<dbReference type="PANTHER" id="PTHR31084:SF0">
    <property type="entry name" value="ALPHA-L-FUCOSIDASE 2"/>
    <property type="match status" value="1"/>
</dbReference>
<dbReference type="STRING" id="1469647.BC351_05530"/>
<dbReference type="InterPro" id="IPR016518">
    <property type="entry name" value="Alpha-L-fucosidase"/>
</dbReference>
<evidence type="ECO:0000259" key="3">
    <source>
        <dbReference type="Pfam" id="PF22124"/>
    </source>
</evidence>
<dbReference type="InterPro" id="IPR027414">
    <property type="entry name" value="GH95_N_dom"/>
</dbReference>